<dbReference type="AlphaFoldDB" id="A0A0A8UQT2"/>
<comment type="cofactor">
    <cofactor evidence="1">
        <name>FAD</name>
        <dbReference type="ChEBI" id="CHEBI:57692"/>
    </cofactor>
</comment>
<dbReference type="OrthoDB" id="6278354at2"/>
<sequence>MQQMHWNTPQIKQCENEIGERILSNEHSLSLFAQDFGKIVHSSPTAVCAPSSVDTLKLLLNYAHQNYLPVTIRGNGLSQNGQSLAVDGGLTIHLENLNRVGEHESEFIWVDANTSWASLLAASLKQAQCPYVIPYNCNLSVGGVLSAGGIGASSFKYGSVTSHVKALEVITAEGKTEIVDSRSELFNACLSGQGRFGIISKACINLRRCKDNTRTFFLVYLDREQWLEDIEIAAKEGDYIETFCSPSIQGAKLTDSGRRLPFAHWLYALHITKEYADIAPVLADISPNLKPWKTLHTQDESIDSYLHRHDSRFEAMRITGQWELLHPWYECFISGELLRATLEEVLPQLPLYYATVLQIVPIANQPRTGFLMFPESNQIYALMILTPGVNDKLLPGCLQTIKNLDALFLEQGGKRYLSGYLGENLEQKYWKNHFGSSYEVWSNLKKKYDPHYILRSSLYNF</sequence>
<accession>A0A0A8UQT2</accession>
<dbReference type="PANTHER" id="PTHR13878:SF53">
    <property type="entry name" value="CYTOKININ DEHYDROGENASE 6"/>
    <property type="match status" value="1"/>
</dbReference>
<dbReference type="SUPFAM" id="SSF56176">
    <property type="entry name" value="FAD-binding/transporter-associated domain-like"/>
    <property type="match status" value="1"/>
</dbReference>
<evidence type="ECO:0000259" key="6">
    <source>
        <dbReference type="PROSITE" id="PS51387"/>
    </source>
</evidence>
<dbReference type="EMBL" id="LN681225">
    <property type="protein sequence ID" value="CEK11083.1"/>
    <property type="molecule type" value="Genomic_DNA"/>
</dbReference>
<dbReference type="GO" id="GO:0019139">
    <property type="term" value="F:cytokinin dehydrogenase activity"/>
    <property type="evidence" value="ECO:0007669"/>
    <property type="project" value="InterPro"/>
</dbReference>
<dbReference type="RefSeq" id="WP_045106340.1">
    <property type="nucleotide sequence ID" value="NZ_LN681225.1"/>
</dbReference>
<dbReference type="InterPro" id="IPR016170">
    <property type="entry name" value="Cytok_DH_C_sf"/>
</dbReference>
<keyword evidence="5" id="KW-0560">Oxidoreductase</keyword>
<evidence type="ECO:0000313" key="8">
    <source>
        <dbReference type="Proteomes" id="UP000032803"/>
    </source>
</evidence>
<dbReference type="PANTHER" id="PTHR13878">
    <property type="entry name" value="GULONOLACTONE OXIDASE"/>
    <property type="match status" value="1"/>
</dbReference>
<keyword evidence="4" id="KW-0274">FAD</keyword>
<keyword evidence="8" id="KW-1185">Reference proteome</keyword>
<dbReference type="InterPro" id="IPR050432">
    <property type="entry name" value="FAD-linked_Oxidoreductases_BP"/>
</dbReference>
<dbReference type="PROSITE" id="PS51387">
    <property type="entry name" value="FAD_PCMH"/>
    <property type="match status" value="1"/>
</dbReference>
<dbReference type="Gene3D" id="3.30.43.10">
    <property type="entry name" value="Uridine Diphospho-n-acetylenolpyruvylglucosamine Reductase, domain 2"/>
    <property type="match status" value="1"/>
</dbReference>
<dbReference type="InterPro" id="IPR015345">
    <property type="entry name" value="Cytokinin_DH_FAD/cytokin-bd"/>
</dbReference>
<dbReference type="InterPro" id="IPR016164">
    <property type="entry name" value="FAD-linked_Oxase-like_C"/>
</dbReference>
<dbReference type="GO" id="GO:0009690">
    <property type="term" value="P:cytokinin metabolic process"/>
    <property type="evidence" value="ECO:0007669"/>
    <property type="project" value="InterPro"/>
</dbReference>
<evidence type="ECO:0000256" key="5">
    <source>
        <dbReference type="ARBA" id="ARBA00023002"/>
    </source>
</evidence>
<evidence type="ECO:0000256" key="3">
    <source>
        <dbReference type="ARBA" id="ARBA00022630"/>
    </source>
</evidence>
<dbReference type="KEGG" id="lha:LHA_2057"/>
<comment type="similarity">
    <text evidence="2">Belongs to the oxygen-dependent FAD-linked oxidoreductase family.</text>
</comment>
<dbReference type="SUPFAM" id="SSF55103">
    <property type="entry name" value="FAD-linked oxidases, C-terminal domain"/>
    <property type="match status" value="1"/>
</dbReference>
<keyword evidence="3" id="KW-0285">Flavoprotein</keyword>
<dbReference type="PATRIC" id="fig|449.7.peg.2090"/>
<dbReference type="HOGENOM" id="CLU_024955_1_1_6"/>
<dbReference type="InterPro" id="IPR016166">
    <property type="entry name" value="FAD-bd_PCMH"/>
</dbReference>
<evidence type="ECO:0000256" key="2">
    <source>
        <dbReference type="ARBA" id="ARBA00005466"/>
    </source>
</evidence>
<feature type="domain" description="FAD-binding PCMH-type" evidence="6">
    <location>
        <begin position="40"/>
        <end position="209"/>
    </location>
</feature>
<protein>
    <submittedName>
        <fullName evidence="7">FAD binding domain protein</fullName>
    </submittedName>
</protein>
<dbReference type="GO" id="GO:0071949">
    <property type="term" value="F:FAD binding"/>
    <property type="evidence" value="ECO:0007669"/>
    <property type="project" value="InterPro"/>
</dbReference>
<dbReference type="InterPro" id="IPR016167">
    <property type="entry name" value="FAD-bd_PCMH_sub1"/>
</dbReference>
<dbReference type="STRING" id="449.LHA_2057"/>
<dbReference type="InterPro" id="IPR006094">
    <property type="entry name" value="Oxid_FAD_bind_N"/>
</dbReference>
<reference evidence="8" key="1">
    <citation type="submission" date="2014-09" db="EMBL/GenBank/DDBJ databases">
        <authorList>
            <person name="Gomez-Valero L."/>
        </authorList>
    </citation>
    <scope>NUCLEOTIDE SEQUENCE [LARGE SCALE GENOMIC DNA]</scope>
    <source>
        <strain evidence="8">ATCC35250</strain>
    </source>
</reference>
<dbReference type="InterPro" id="IPR016169">
    <property type="entry name" value="FAD-bd_PCMH_sub2"/>
</dbReference>
<organism evidence="7 8">
    <name type="scientific">Legionella hackeliae</name>
    <dbReference type="NCBI Taxonomy" id="449"/>
    <lineage>
        <taxon>Bacteria</taxon>
        <taxon>Pseudomonadati</taxon>
        <taxon>Pseudomonadota</taxon>
        <taxon>Gammaproteobacteria</taxon>
        <taxon>Legionellales</taxon>
        <taxon>Legionellaceae</taxon>
        <taxon>Legionella</taxon>
    </lineage>
</organism>
<dbReference type="Pfam" id="PF09265">
    <property type="entry name" value="Cytokin-bind"/>
    <property type="match status" value="1"/>
</dbReference>
<evidence type="ECO:0000313" key="7">
    <source>
        <dbReference type="EMBL" id="CEK11083.1"/>
    </source>
</evidence>
<dbReference type="Gene3D" id="3.40.462.10">
    <property type="entry name" value="FAD-linked oxidases, C-terminal domain"/>
    <property type="match status" value="1"/>
</dbReference>
<dbReference type="Pfam" id="PF01565">
    <property type="entry name" value="FAD_binding_4"/>
    <property type="match status" value="1"/>
</dbReference>
<dbReference type="InterPro" id="IPR036318">
    <property type="entry name" value="FAD-bd_PCMH-like_sf"/>
</dbReference>
<dbReference type="Proteomes" id="UP000032803">
    <property type="component" value="Chromosome I"/>
</dbReference>
<evidence type="ECO:0000256" key="1">
    <source>
        <dbReference type="ARBA" id="ARBA00001974"/>
    </source>
</evidence>
<dbReference type="Gene3D" id="3.30.465.10">
    <property type="match status" value="1"/>
</dbReference>
<name>A0A0A8UQT2_LEGHA</name>
<proteinExistence type="inferred from homology"/>
<evidence type="ECO:0000256" key="4">
    <source>
        <dbReference type="ARBA" id="ARBA00022827"/>
    </source>
</evidence>
<gene>
    <name evidence="7" type="ORF">LHA_2057</name>
</gene>